<keyword evidence="2 7" id="KW-0813">Transport</keyword>
<protein>
    <submittedName>
        <fullName evidence="9">Sugar ABC transporter permease</fullName>
    </submittedName>
</protein>
<dbReference type="SUPFAM" id="SSF161098">
    <property type="entry name" value="MetI-like"/>
    <property type="match status" value="1"/>
</dbReference>
<dbReference type="SUPFAM" id="SSF160964">
    <property type="entry name" value="MalF N-terminal region-like"/>
    <property type="match status" value="1"/>
</dbReference>
<feature type="transmembrane region" description="Helical" evidence="7">
    <location>
        <begin position="79"/>
        <end position="99"/>
    </location>
</feature>
<name>A0A7C2H558_DICTH</name>
<evidence type="ECO:0000256" key="3">
    <source>
        <dbReference type="ARBA" id="ARBA00022475"/>
    </source>
</evidence>
<dbReference type="InterPro" id="IPR000515">
    <property type="entry name" value="MetI-like"/>
</dbReference>
<evidence type="ECO:0000256" key="6">
    <source>
        <dbReference type="ARBA" id="ARBA00023136"/>
    </source>
</evidence>
<dbReference type="AlphaFoldDB" id="A0A7C2H558"/>
<accession>A0A7C2H558</accession>
<feature type="transmembrane region" description="Helical" evidence="7">
    <location>
        <begin position="12"/>
        <end position="35"/>
    </location>
</feature>
<dbReference type="GO" id="GO:0055085">
    <property type="term" value="P:transmembrane transport"/>
    <property type="evidence" value="ECO:0007669"/>
    <property type="project" value="InterPro"/>
</dbReference>
<comment type="caution">
    <text evidence="9">The sequence shown here is derived from an EMBL/GenBank/DDBJ whole genome shotgun (WGS) entry which is preliminary data.</text>
</comment>
<dbReference type="Pfam" id="PF00528">
    <property type="entry name" value="BPD_transp_1"/>
    <property type="match status" value="1"/>
</dbReference>
<dbReference type="PANTHER" id="PTHR30193:SF1">
    <property type="entry name" value="ABC TRANSPORTER PERMEASE PROTEIN YESP-RELATED"/>
    <property type="match status" value="1"/>
</dbReference>
<sequence>MKKLTKKKKHDIWMGYLFTSPWILGFLFFIVFPLVTSLYLSFTRYDILSAPRWIGLQNWVRMFTQDPRFWNATKATFKYVIFEVPLRLLFAFIVALIFSQRESKILNLYRAIYYIPSLIGGSVAIAVVWRQIWGYPDGIVNAILSILGLRGINWLGDTRTAIWTLILLAVWQFGSPMLIFLAALKQVPTELYEAATIDGANFWGRLFKITIPMVTPVILFNLINQMIHAFMAFTQSYIITQGGPLDSTLFYAVYMYRKAFNDFEMGYASALAWFMLALVGIFTVIIFKTSNRWVYYEAEEGV</sequence>
<feature type="domain" description="ABC transmembrane type-1" evidence="8">
    <location>
        <begin position="73"/>
        <end position="286"/>
    </location>
</feature>
<dbReference type="InterPro" id="IPR035906">
    <property type="entry name" value="MetI-like_sf"/>
</dbReference>
<dbReference type="CDD" id="cd06261">
    <property type="entry name" value="TM_PBP2"/>
    <property type="match status" value="1"/>
</dbReference>
<keyword evidence="4 7" id="KW-0812">Transmembrane</keyword>
<evidence type="ECO:0000256" key="1">
    <source>
        <dbReference type="ARBA" id="ARBA00004651"/>
    </source>
</evidence>
<gene>
    <name evidence="9" type="ORF">ENU78_01940</name>
</gene>
<keyword evidence="6 7" id="KW-0472">Membrane</keyword>
<proteinExistence type="inferred from homology"/>
<evidence type="ECO:0000256" key="2">
    <source>
        <dbReference type="ARBA" id="ARBA00022448"/>
    </source>
</evidence>
<reference evidence="9" key="1">
    <citation type="journal article" date="2020" name="mSystems">
        <title>Genome- and Community-Level Interaction Insights into Carbon Utilization and Element Cycling Functions of Hydrothermarchaeota in Hydrothermal Sediment.</title>
        <authorList>
            <person name="Zhou Z."/>
            <person name="Liu Y."/>
            <person name="Xu W."/>
            <person name="Pan J."/>
            <person name="Luo Z.H."/>
            <person name="Li M."/>
        </authorList>
    </citation>
    <scope>NUCLEOTIDE SEQUENCE [LARGE SCALE GENOMIC DNA]</scope>
    <source>
        <strain evidence="9">SpSt-70</strain>
    </source>
</reference>
<keyword evidence="5 7" id="KW-1133">Transmembrane helix</keyword>
<dbReference type="PROSITE" id="PS50928">
    <property type="entry name" value="ABC_TM1"/>
    <property type="match status" value="1"/>
</dbReference>
<comment type="subcellular location">
    <subcellularLocation>
        <location evidence="1 7">Cell membrane</location>
        <topology evidence="1 7">Multi-pass membrane protein</topology>
    </subcellularLocation>
</comment>
<comment type="similarity">
    <text evidence="7">Belongs to the binding-protein-dependent transport system permease family.</text>
</comment>
<evidence type="ECO:0000259" key="8">
    <source>
        <dbReference type="PROSITE" id="PS50928"/>
    </source>
</evidence>
<evidence type="ECO:0000313" key="9">
    <source>
        <dbReference type="EMBL" id="HGK23200.1"/>
    </source>
</evidence>
<feature type="transmembrane region" description="Helical" evidence="7">
    <location>
        <begin position="266"/>
        <end position="287"/>
    </location>
</feature>
<dbReference type="InterPro" id="IPR051393">
    <property type="entry name" value="ABC_transporter_permease"/>
</dbReference>
<dbReference type="EMBL" id="DTDV01000006">
    <property type="protein sequence ID" value="HGK23200.1"/>
    <property type="molecule type" value="Genomic_DNA"/>
</dbReference>
<evidence type="ECO:0000256" key="4">
    <source>
        <dbReference type="ARBA" id="ARBA00022692"/>
    </source>
</evidence>
<evidence type="ECO:0000256" key="7">
    <source>
        <dbReference type="RuleBase" id="RU363032"/>
    </source>
</evidence>
<dbReference type="GO" id="GO:0005886">
    <property type="term" value="C:plasma membrane"/>
    <property type="evidence" value="ECO:0007669"/>
    <property type="project" value="UniProtKB-SubCell"/>
</dbReference>
<organism evidence="9">
    <name type="scientific">Dictyoglomus thermophilum</name>
    <dbReference type="NCBI Taxonomy" id="14"/>
    <lineage>
        <taxon>Bacteria</taxon>
        <taxon>Pseudomonadati</taxon>
        <taxon>Dictyoglomota</taxon>
        <taxon>Dictyoglomia</taxon>
        <taxon>Dictyoglomales</taxon>
        <taxon>Dictyoglomaceae</taxon>
        <taxon>Dictyoglomus</taxon>
    </lineage>
</organism>
<keyword evidence="3" id="KW-1003">Cell membrane</keyword>
<dbReference type="PANTHER" id="PTHR30193">
    <property type="entry name" value="ABC TRANSPORTER PERMEASE PROTEIN"/>
    <property type="match status" value="1"/>
</dbReference>
<feature type="transmembrane region" description="Helical" evidence="7">
    <location>
        <begin position="111"/>
        <end position="132"/>
    </location>
</feature>
<feature type="transmembrane region" description="Helical" evidence="7">
    <location>
        <begin position="162"/>
        <end position="182"/>
    </location>
</feature>
<evidence type="ECO:0000256" key="5">
    <source>
        <dbReference type="ARBA" id="ARBA00022989"/>
    </source>
</evidence>
<dbReference type="Gene3D" id="1.10.3720.10">
    <property type="entry name" value="MetI-like"/>
    <property type="match status" value="1"/>
</dbReference>